<dbReference type="Pfam" id="PF13450">
    <property type="entry name" value="NAD_binding_8"/>
    <property type="match status" value="1"/>
</dbReference>
<keyword evidence="3" id="KW-1185">Reference proteome</keyword>
<dbReference type="InParanoid" id="A0A177BWF4"/>
<dbReference type="RefSeq" id="XP_018030000.1">
    <property type="nucleotide sequence ID" value="XM_018179584.1"/>
</dbReference>
<dbReference type="Proteomes" id="UP000077069">
    <property type="component" value="Unassembled WGS sequence"/>
</dbReference>
<gene>
    <name evidence="2" type="ORF">CC84DRAFT_1169166</name>
</gene>
<dbReference type="Gene3D" id="1.10.405.20">
    <property type="match status" value="1"/>
</dbReference>
<organism evidence="2 3">
    <name type="scientific">Paraphaeosphaeria sporulosa</name>
    <dbReference type="NCBI Taxonomy" id="1460663"/>
    <lineage>
        <taxon>Eukaryota</taxon>
        <taxon>Fungi</taxon>
        <taxon>Dikarya</taxon>
        <taxon>Ascomycota</taxon>
        <taxon>Pezizomycotina</taxon>
        <taxon>Dothideomycetes</taxon>
        <taxon>Pleosporomycetidae</taxon>
        <taxon>Pleosporales</taxon>
        <taxon>Massarineae</taxon>
        <taxon>Didymosphaeriaceae</taxon>
        <taxon>Paraphaeosphaeria</taxon>
    </lineage>
</organism>
<keyword evidence="1" id="KW-0732">Signal</keyword>
<dbReference type="GeneID" id="28763070"/>
<dbReference type="EMBL" id="KV441561">
    <property type="protein sequence ID" value="OAF99634.1"/>
    <property type="molecule type" value="Genomic_DNA"/>
</dbReference>
<sequence>MSRMQASVLGLLALACAKFARAKIDESNFDAARIIERDVAIIGGGAAGTYAAVRLREDFNTSIIVIEPKNRLGGHVDTYEVPETNTTLEYGVQSYMQYGPTVDFFERFSVEFGSFTSRRLATINVDVGTGKTLDYTSPTLNDTTEGLKKWLQFVEKYDSLVEPGFWNFPSPDKIPAEFLMPFGEFAREHKVEAAVPRIVTISGVGVGDLQILSTLQVVQAFGLAVTKGVLEGTFIQPKVSNSLLYQRAYKLLKDDVRLGSTIQETERDSTGVRIVIQSEKDQAKTLIKAKKVLWTPYPSQDNLKPFDQDAKELQVFKPWTPEWDYVGVASIPCIPENTSVQYMPRAVEPSNHLAIRDYAYFLSLGTTGPSGLNLFRVMLGANFSLTYEEAKVIVTSSVQKLVQAGTLNHTGDCEVDIKALSAHNGVLWPRESEALEQGFVQKLYSLQGHRSTWWTGRSWCEEYSSNVWTFTDTVLERLLKSLA</sequence>
<dbReference type="InterPro" id="IPR036188">
    <property type="entry name" value="FAD/NAD-bd_sf"/>
</dbReference>
<evidence type="ECO:0000313" key="3">
    <source>
        <dbReference type="Proteomes" id="UP000077069"/>
    </source>
</evidence>
<accession>A0A177BWF4</accession>
<dbReference type="Gene3D" id="3.30.70.1990">
    <property type="match status" value="1"/>
</dbReference>
<dbReference type="OrthoDB" id="68575at2759"/>
<evidence type="ECO:0000313" key="2">
    <source>
        <dbReference type="EMBL" id="OAF99634.1"/>
    </source>
</evidence>
<dbReference type="STRING" id="1460663.A0A177BWF4"/>
<dbReference type="AlphaFoldDB" id="A0A177BWF4"/>
<reference evidence="2 3" key="1">
    <citation type="submission" date="2016-05" db="EMBL/GenBank/DDBJ databases">
        <title>Comparative analysis of secretome profiles of manganese(II)-oxidizing ascomycete fungi.</title>
        <authorList>
            <consortium name="DOE Joint Genome Institute"/>
            <person name="Zeiner C.A."/>
            <person name="Purvine S.O."/>
            <person name="Zink E.M."/>
            <person name="Wu S."/>
            <person name="Pasa-Tolic L."/>
            <person name="Chaput D.L."/>
            <person name="Haridas S."/>
            <person name="Grigoriev I.V."/>
            <person name="Santelli C.M."/>
            <person name="Hansel C.M."/>
        </authorList>
    </citation>
    <scope>NUCLEOTIDE SEQUENCE [LARGE SCALE GENOMIC DNA]</scope>
    <source>
        <strain evidence="2 3">AP3s5-JAC2a</strain>
    </source>
</reference>
<name>A0A177BWF4_9PLEO</name>
<dbReference type="SUPFAM" id="SSF51905">
    <property type="entry name" value="FAD/NAD(P)-binding domain"/>
    <property type="match status" value="1"/>
</dbReference>
<feature type="chain" id="PRO_5008057387" evidence="1">
    <location>
        <begin position="23"/>
        <end position="483"/>
    </location>
</feature>
<dbReference type="PROSITE" id="PS51257">
    <property type="entry name" value="PROKAR_LIPOPROTEIN"/>
    <property type="match status" value="1"/>
</dbReference>
<protein>
    <submittedName>
        <fullName evidence="2">FAD/NAD(P)-binding domain-containing protein</fullName>
    </submittedName>
</protein>
<evidence type="ECO:0000256" key="1">
    <source>
        <dbReference type="SAM" id="SignalP"/>
    </source>
</evidence>
<feature type="signal peptide" evidence="1">
    <location>
        <begin position="1"/>
        <end position="22"/>
    </location>
</feature>
<proteinExistence type="predicted"/>
<dbReference type="Gene3D" id="3.50.50.60">
    <property type="entry name" value="FAD/NAD(P)-binding domain"/>
    <property type="match status" value="1"/>
</dbReference>